<dbReference type="Proteomes" id="UP000886595">
    <property type="component" value="Unassembled WGS sequence"/>
</dbReference>
<comment type="caution">
    <text evidence="6">The sequence shown here is derived from an EMBL/GenBank/DDBJ whole genome shotgun (WGS) entry which is preliminary data.</text>
</comment>
<evidence type="ECO:0000313" key="7">
    <source>
        <dbReference type="Proteomes" id="UP000886595"/>
    </source>
</evidence>
<evidence type="ECO:0000256" key="1">
    <source>
        <dbReference type="ARBA" id="ARBA00004123"/>
    </source>
</evidence>
<accession>A0A8X7W099</accession>
<organism evidence="6 7">
    <name type="scientific">Brassica carinata</name>
    <name type="common">Ethiopian mustard</name>
    <name type="synonym">Abyssinian cabbage</name>
    <dbReference type="NCBI Taxonomy" id="52824"/>
    <lineage>
        <taxon>Eukaryota</taxon>
        <taxon>Viridiplantae</taxon>
        <taxon>Streptophyta</taxon>
        <taxon>Embryophyta</taxon>
        <taxon>Tracheophyta</taxon>
        <taxon>Spermatophyta</taxon>
        <taxon>Magnoliopsida</taxon>
        <taxon>eudicotyledons</taxon>
        <taxon>Gunneridae</taxon>
        <taxon>Pentapetalae</taxon>
        <taxon>rosids</taxon>
        <taxon>malvids</taxon>
        <taxon>Brassicales</taxon>
        <taxon>Brassicaceae</taxon>
        <taxon>Brassiceae</taxon>
        <taxon>Brassica</taxon>
    </lineage>
</organism>
<evidence type="ECO:0000259" key="5">
    <source>
        <dbReference type="Pfam" id="PF05678"/>
    </source>
</evidence>
<feature type="domain" description="VQ" evidence="5">
    <location>
        <begin position="59"/>
        <end position="84"/>
    </location>
</feature>
<evidence type="ECO:0000256" key="3">
    <source>
        <dbReference type="ARBA" id="ARBA00023242"/>
    </source>
</evidence>
<dbReference type="Pfam" id="PF05678">
    <property type="entry name" value="VQ"/>
    <property type="match status" value="1"/>
</dbReference>
<feature type="compositionally biased region" description="Polar residues" evidence="4">
    <location>
        <begin position="221"/>
        <end position="232"/>
    </location>
</feature>
<feature type="compositionally biased region" description="Low complexity" evidence="4">
    <location>
        <begin position="22"/>
        <end position="42"/>
    </location>
</feature>
<name>A0A8X7W099_BRACI</name>
<evidence type="ECO:0000256" key="4">
    <source>
        <dbReference type="SAM" id="MobiDB-lite"/>
    </source>
</evidence>
<feature type="region of interest" description="Disordered" evidence="4">
    <location>
        <begin position="168"/>
        <end position="232"/>
    </location>
</feature>
<dbReference type="OrthoDB" id="784396at2759"/>
<gene>
    <name evidence="6" type="ORF">Bca52824_013939</name>
</gene>
<evidence type="ECO:0000256" key="2">
    <source>
        <dbReference type="ARBA" id="ARBA00022553"/>
    </source>
</evidence>
<dbReference type="PANTHER" id="PTHR33402">
    <property type="entry name" value="VQ MOTIF-CONTAINING PROTEIN 11-LIKE"/>
    <property type="match status" value="1"/>
</dbReference>
<dbReference type="GO" id="GO:0005634">
    <property type="term" value="C:nucleus"/>
    <property type="evidence" value="ECO:0007669"/>
    <property type="project" value="UniProtKB-SubCell"/>
</dbReference>
<dbReference type="InterPro" id="IPR039611">
    <property type="entry name" value="VQ_4/11/13/19/31/33"/>
</dbReference>
<feature type="region of interest" description="Disordered" evidence="4">
    <location>
        <begin position="1"/>
        <end position="132"/>
    </location>
</feature>
<dbReference type="PANTHER" id="PTHR33402:SF16">
    <property type="entry name" value="VQ MOTIF-CONTAINING PROTEIN 13-RELATED"/>
    <property type="match status" value="1"/>
</dbReference>
<feature type="compositionally biased region" description="Polar residues" evidence="4">
    <location>
        <begin position="48"/>
        <end position="100"/>
    </location>
</feature>
<sequence length="232" mass="25311">MENSPRYRDASTNLIPSPRCHNNNNSSCSMNSSTESNNNNKPPTTPTRQVTTRSESGNPYPTTFVQADTSSFKQVVQMLTGSSDRPKQHNTSSLKPNPTHQPDPRSAPSQFSIPPIKAVNKKQSSSSSSSGFRLYERRNSMKNLKINPSSPSILDFPSLVLSPVTPLIPDPFNRSGSSSQSPDDAEEKAMKERGFYLHPSPATTPMDTEPRLLPLFPVTSPRVSGSSTDSSS</sequence>
<comment type="subcellular location">
    <subcellularLocation>
        <location evidence="1">Nucleus</location>
    </subcellularLocation>
</comment>
<dbReference type="InterPro" id="IPR008889">
    <property type="entry name" value="VQ"/>
</dbReference>
<keyword evidence="3" id="KW-0539">Nucleus</keyword>
<protein>
    <recommendedName>
        <fullName evidence="5">VQ domain-containing protein</fullName>
    </recommendedName>
</protein>
<dbReference type="AlphaFoldDB" id="A0A8X7W099"/>
<reference evidence="6 7" key="1">
    <citation type="submission" date="2020-02" db="EMBL/GenBank/DDBJ databases">
        <authorList>
            <person name="Ma Q."/>
            <person name="Huang Y."/>
            <person name="Song X."/>
            <person name="Pei D."/>
        </authorList>
    </citation>
    <scope>NUCLEOTIDE SEQUENCE [LARGE SCALE GENOMIC DNA]</scope>
    <source>
        <strain evidence="6">Sxm20200214</strain>
        <tissue evidence="6">Leaf</tissue>
    </source>
</reference>
<keyword evidence="7" id="KW-1185">Reference proteome</keyword>
<evidence type="ECO:0000313" key="6">
    <source>
        <dbReference type="EMBL" id="KAG2320726.1"/>
    </source>
</evidence>
<keyword evidence="2" id="KW-0597">Phosphoprotein</keyword>
<dbReference type="EMBL" id="JAAMPC010000003">
    <property type="protein sequence ID" value="KAG2320726.1"/>
    <property type="molecule type" value="Genomic_DNA"/>
</dbReference>
<proteinExistence type="predicted"/>